<dbReference type="AlphaFoldDB" id="A0A839GE98"/>
<evidence type="ECO:0000313" key="3">
    <source>
        <dbReference type="Proteomes" id="UP000563094"/>
    </source>
</evidence>
<dbReference type="EMBL" id="JACJIQ010000002">
    <property type="protein sequence ID" value="MBA9075853.1"/>
    <property type="molecule type" value="Genomic_DNA"/>
</dbReference>
<name>A0A839GE98_9BACT</name>
<organism evidence="2 3">
    <name type="scientific">Rufibacter quisquiliarum</name>
    <dbReference type="NCBI Taxonomy" id="1549639"/>
    <lineage>
        <taxon>Bacteria</taxon>
        <taxon>Pseudomonadati</taxon>
        <taxon>Bacteroidota</taxon>
        <taxon>Cytophagia</taxon>
        <taxon>Cytophagales</taxon>
        <taxon>Hymenobacteraceae</taxon>
        <taxon>Rufibacter</taxon>
    </lineage>
</organism>
<evidence type="ECO:0000313" key="2">
    <source>
        <dbReference type="EMBL" id="MBA9075853.1"/>
    </source>
</evidence>
<feature type="transmembrane region" description="Helical" evidence="1">
    <location>
        <begin position="7"/>
        <end position="28"/>
    </location>
</feature>
<reference evidence="2 3" key="1">
    <citation type="submission" date="2020-08" db="EMBL/GenBank/DDBJ databases">
        <title>Genomic Encyclopedia of Type Strains, Phase IV (KMG-IV): sequencing the most valuable type-strain genomes for metagenomic binning, comparative biology and taxonomic classification.</title>
        <authorList>
            <person name="Goeker M."/>
        </authorList>
    </citation>
    <scope>NUCLEOTIDE SEQUENCE [LARGE SCALE GENOMIC DNA]</scope>
    <source>
        <strain evidence="2 3">DSM 29854</strain>
    </source>
</reference>
<keyword evidence="1" id="KW-0812">Transmembrane</keyword>
<sequence>MKLGGYYDIWAIAFLGGHLLLSIMIAVAPIDPHGLLGIGLLMFTVLLILILLVRAIFDKRFRSKLWLYEVLLLLFFAVALWYRLTFIFNQPQIELQKTEQQTLLL</sequence>
<gene>
    <name evidence="2" type="ORF">FHS90_000555</name>
</gene>
<protein>
    <submittedName>
        <fullName evidence="2">Uncharacterized protein</fullName>
    </submittedName>
</protein>
<accession>A0A839GE98</accession>
<keyword evidence="3" id="KW-1185">Reference proteome</keyword>
<dbReference type="Proteomes" id="UP000563094">
    <property type="component" value="Unassembled WGS sequence"/>
</dbReference>
<keyword evidence="1" id="KW-1133">Transmembrane helix</keyword>
<keyword evidence="1" id="KW-0472">Membrane</keyword>
<feature type="transmembrane region" description="Helical" evidence="1">
    <location>
        <begin position="65"/>
        <end position="84"/>
    </location>
</feature>
<evidence type="ECO:0000256" key="1">
    <source>
        <dbReference type="SAM" id="Phobius"/>
    </source>
</evidence>
<feature type="transmembrane region" description="Helical" evidence="1">
    <location>
        <begin position="34"/>
        <end position="53"/>
    </location>
</feature>
<proteinExistence type="predicted"/>
<comment type="caution">
    <text evidence="2">The sequence shown here is derived from an EMBL/GenBank/DDBJ whole genome shotgun (WGS) entry which is preliminary data.</text>
</comment>